<dbReference type="PANTHER" id="PTHR32309">
    <property type="entry name" value="TYROSINE-PROTEIN KINASE"/>
    <property type="match status" value="1"/>
</dbReference>
<evidence type="ECO:0000313" key="5">
    <source>
        <dbReference type="Proteomes" id="UP000505377"/>
    </source>
</evidence>
<protein>
    <recommendedName>
        <fullName evidence="6">Polysaccharide chain length determinant N-terminal domain-containing protein</fullName>
    </recommendedName>
</protein>
<dbReference type="KEGG" id="pbro:HOP40_15375"/>
<name>A0A6M6JIM8_9PSEU</name>
<dbReference type="AlphaFoldDB" id="A0A6M6JIM8"/>
<evidence type="ECO:0008006" key="6">
    <source>
        <dbReference type="Google" id="ProtNLM"/>
    </source>
</evidence>
<keyword evidence="5" id="KW-1185">Reference proteome</keyword>
<organism evidence="4 5">
    <name type="scientific">Pseudonocardia broussonetiae</name>
    <dbReference type="NCBI Taxonomy" id="2736640"/>
    <lineage>
        <taxon>Bacteria</taxon>
        <taxon>Bacillati</taxon>
        <taxon>Actinomycetota</taxon>
        <taxon>Actinomycetes</taxon>
        <taxon>Pseudonocardiales</taxon>
        <taxon>Pseudonocardiaceae</taxon>
        <taxon>Pseudonocardia</taxon>
    </lineage>
</organism>
<keyword evidence="3" id="KW-0472">Membrane</keyword>
<gene>
    <name evidence="4" type="ORF">HOP40_15375</name>
</gene>
<evidence type="ECO:0000256" key="1">
    <source>
        <dbReference type="SAM" id="Coils"/>
    </source>
</evidence>
<dbReference type="RefSeq" id="WP_172159149.1">
    <property type="nucleotide sequence ID" value="NZ_CP053564.1"/>
</dbReference>
<evidence type="ECO:0000256" key="3">
    <source>
        <dbReference type="SAM" id="Phobius"/>
    </source>
</evidence>
<feature type="coiled-coil region" evidence="1">
    <location>
        <begin position="142"/>
        <end position="169"/>
    </location>
</feature>
<feature type="transmembrane region" description="Helical" evidence="3">
    <location>
        <begin position="21"/>
        <end position="43"/>
    </location>
</feature>
<accession>A0A6M6JIM8</accession>
<feature type="transmembrane region" description="Helical" evidence="3">
    <location>
        <begin position="237"/>
        <end position="259"/>
    </location>
</feature>
<keyword evidence="1" id="KW-0175">Coiled coil</keyword>
<evidence type="ECO:0000313" key="4">
    <source>
        <dbReference type="EMBL" id="QJY47025.1"/>
    </source>
</evidence>
<reference evidence="4 5" key="1">
    <citation type="submission" date="2020-05" db="EMBL/GenBank/DDBJ databases">
        <authorList>
            <person name="Mo P."/>
        </authorList>
    </citation>
    <scope>NUCLEOTIDE SEQUENCE [LARGE SCALE GENOMIC DNA]</scope>
    <source>
        <strain evidence="4 5">Gen01</strain>
    </source>
</reference>
<dbReference type="EMBL" id="CP053564">
    <property type="protein sequence ID" value="QJY47025.1"/>
    <property type="molecule type" value="Genomic_DNA"/>
</dbReference>
<proteinExistence type="predicted"/>
<sequence>MDDVVRLSVVSAVAGRYRRSLAVLVVIGALLGSAAWLVLAPGWTAASEVLLIGSVEEEEIAAEAQIASSLTVLDRTAQDVGRGGTGADLRGSVQASVVEGSVVRIAATAGTPAEAARLAESATRSYMEFSAELVGQAASAATAVLDRRREDLEKRIDEIRGDITTLQGSQAVTAATPDGVRARAELDRLGDSLTSTTTEMQDVEGRAQEAAAEAAAGQGRFAVLESAVPVGAASPTFVQSVVGGALLLPLLGLVALLVARHTDRRLRDPHRIGEALGAPLLADPPLAVATADGDRPAAPRGPVRRVGAALRALRHPAALVDALRGDGSWDPGAPADRPEDPVRLRRVLDRAVPAVPDARTVLLVPAADPFVRRAAEAVADGRDPRPDVVEVDLDRPRPDLGDGPVAAVVVVAVGTATAWQLLGVAAALAEAGTALRGVVAVAPAVSSPDDDPAPGEPAVDGAEPTDAALAGTS</sequence>
<evidence type="ECO:0000256" key="2">
    <source>
        <dbReference type="SAM" id="MobiDB-lite"/>
    </source>
</evidence>
<dbReference type="PANTHER" id="PTHR32309:SF31">
    <property type="entry name" value="CAPSULAR EXOPOLYSACCHARIDE FAMILY"/>
    <property type="match status" value="1"/>
</dbReference>
<dbReference type="Proteomes" id="UP000505377">
    <property type="component" value="Chromosome"/>
</dbReference>
<keyword evidence="3" id="KW-1133">Transmembrane helix</keyword>
<feature type="region of interest" description="Disordered" evidence="2">
    <location>
        <begin position="444"/>
        <end position="473"/>
    </location>
</feature>
<keyword evidence="3" id="KW-0812">Transmembrane</keyword>
<dbReference type="InterPro" id="IPR050445">
    <property type="entry name" value="Bact_polysacc_biosynth/exp"/>
</dbReference>